<dbReference type="Proteomes" id="UP001227543">
    <property type="component" value="Unassembled WGS sequence"/>
</dbReference>
<sequence length="404" mass="44821">MWSGNDSGQATVLRRRRRRGGRGRRGRNTAMAVENNAMEVDDTAIDIDDTAMDVDVDNAIVDVDNITTGVNHINMASTNNPANNPAITDAQRRCILLTIPYEIRYKIYIQVIKGSNVTCDSIVLVRNNRRLRGGPVPAWAATAEHSDFLLTCRQIYDEARPIYWARSLVDSGAQRFPTMADLLGPFARQNAEHIQGIVGNLRYSEQPAEFLESFPRARTVRLSDSFVTHFTYETFVGVTEDEESVVAHIKNRMEAKGLDKLVADAQFGRGVQFLVAAILIGHPVKGDGTVVKDEKHKHKHCFYNMTTSKLLVVDAEIHRGSLRKFDEDHIDLDNFEQVLEVLQPIDLYKMQFQTLFVAVAALMAANGVAANSCSVWNGKSCPANQPRTCGDGCCCEVAVIGCTC</sequence>
<name>A0ABQ9R9Q9_9PEZI</name>
<dbReference type="RefSeq" id="XP_060381951.1">
    <property type="nucleotide sequence ID" value="XM_060523575.1"/>
</dbReference>
<feature type="compositionally biased region" description="Basic residues" evidence="1">
    <location>
        <begin position="13"/>
        <end position="27"/>
    </location>
</feature>
<dbReference type="GeneID" id="85407813"/>
<feature type="compositionally biased region" description="Polar residues" evidence="1">
    <location>
        <begin position="1"/>
        <end position="10"/>
    </location>
</feature>
<dbReference type="PANTHER" id="PTHR38790">
    <property type="entry name" value="2EXR DOMAIN-CONTAINING PROTEIN-RELATED"/>
    <property type="match status" value="1"/>
</dbReference>
<reference evidence="2 3" key="1">
    <citation type="submission" date="2016-10" db="EMBL/GenBank/DDBJ databases">
        <title>The genome sequence of Colletotrichum fioriniae PJ7.</title>
        <authorList>
            <person name="Baroncelli R."/>
        </authorList>
    </citation>
    <scope>NUCLEOTIDE SEQUENCE [LARGE SCALE GENOMIC DNA]</scope>
    <source>
        <strain evidence="2 3">Tom-12</strain>
    </source>
</reference>
<keyword evidence="3" id="KW-1185">Reference proteome</keyword>
<evidence type="ECO:0000313" key="2">
    <source>
        <dbReference type="EMBL" id="KAK1498335.1"/>
    </source>
</evidence>
<protein>
    <submittedName>
        <fullName evidence="2">Uncharacterized protein</fullName>
    </submittedName>
</protein>
<accession>A0ABQ9R9Q9</accession>
<evidence type="ECO:0000256" key="1">
    <source>
        <dbReference type="SAM" id="MobiDB-lite"/>
    </source>
</evidence>
<dbReference type="EMBL" id="MLFU01000023">
    <property type="protein sequence ID" value="KAK1498335.1"/>
    <property type="molecule type" value="Genomic_DNA"/>
</dbReference>
<organism evidence="2 3">
    <name type="scientific">Colletotrichum tamarilloi</name>
    <dbReference type="NCBI Taxonomy" id="1209934"/>
    <lineage>
        <taxon>Eukaryota</taxon>
        <taxon>Fungi</taxon>
        <taxon>Dikarya</taxon>
        <taxon>Ascomycota</taxon>
        <taxon>Pezizomycotina</taxon>
        <taxon>Sordariomycetes</taxon>
        <taxon>Hypocreomycetidae</taxon>
        <taxon>Glomerellales</taxon>
        <taxon>Glomerellaceae</taxon>
        <taxon>Colletotrichum</taxon>
        <taxon>Colletotrichum acutatum species complex</taxon>
    </lineage>
</organism>
<comment type="caution">
    <text evidence="2">The sequence shown here is derived from an EMBL/GenBank/DDBJ whole genome shotgun (WGS) entry which is preliminary data.</text>
</comment>
<feature type="region of interest" description="Disordered" evidence="1">
    <location>
        <begin position="1"/>
        <end position="28"/>
    </location>
</feature>
<evidence type="ECO:0000313" key="3">
    <source>
        <dbReference type="Proteomes" id="UP001227543"/>
    </source>
</evidence>
<gene>
    <name evidence="2" type="ORF">CTAM01_07553</name>
</gene>
<proteinExistence type="predicted"/>